<dbReference type="Pfam" id="PF08670">
    <property type="entry name" value="MEKHLA"/>
    <property type="match status" value="1"/>
</dbReference>
<dbReference type="AlphaFoldDB" id="A0A177NRF8"/>
<dbReference type="InterPro" id="IPR035965">
    <property type="entry name" value="PAS-like_dom_sf"/>
</dbReference>
<dbReference type="Proteomes" id="UP000077628">
    <property type="component" value="Unassembled WGS sequence"/>
</dbReference>
<name>A0A177NRF8_9GAMM</name>
<feature type="domain" description="MEKHLA" evidence="1">
    <location>
        <begin position="16"/>
        <end position="155"/>
    </location>
</feature>
<sequence>MLDLHPPGPDNHYHQAHIELLLDSYRRLLGKPLLDAVGDDFGRVVYEADFALLSHNTDPDPLFNYANRKALGLFELTWQELVGMPSRFSAEPVNREERERLLAKVARQGYIDDYAGVRIAKSGRRFMIRGAVVWNVLDGEGRPYGQAACFSDWDWLA</sequence>
<dbReference type="RefSeq" id="WP_064027699.1">
    <property type="nucleotide sequence ID" value="NZ_LUUK01000153.1"/>
</dbReference>
<reference evidence="3" key="1">
    <citation type="submission" date="2016-03" db="EMBL/GenBank/DDBJ databases">
        <authorList>
            <person name="Heylen K."/>
            <person name="De Vos P."/>
            <person name="Vekeman B."/>
        </authorList>
    </citation>
    <scope>NUCLEOTIDE SEQUENCE [LARGE SCALE GENOMIC DNA]</scope>
    <source>
        <strain evidence="3">R-45383</strain>
    </source>
</reference>
<dbReference type="SUPFAM" id="SSF55785">
    <property type="entry name" value="PYP-like sensor domain (PAS domain)"/>
    <property type="match status" value="1"/>
</dbReference>
<evidence type="ECO:0000313" key="2">
    <source>
        <dbReference type="EMBL" id="OAI19809.1"/>
    </source>
</evidence>
<evidence type="ECO:0000259" key="1">
    <source>
        <dbReference type="Pfam" id="PF08670"/>
    </source>
</evidence>
<dbReference type="OrthoDB" id="9794448at2"/>
<protein>
    <submittedName>
        <fullName evidence="2">MEKHLA domain-containing protein</fullName>
    </submittedName>
</protein>
<comment type="caution">
    <text evidence="2">The sequence shown here is derived from an EMBL/GenBank/DDBJ whole genome shotgun (WGS) entry which is preliminary data.</text>
</comment>
<proteinExistence type="predicted"/>
<gene>
    <name evidence="2" type="ORF">A1355_03620</name>
</gene>
<dbReference type="InterPro" id="IPR013978">
    <property type="entry name" value="MEKHLA"/>
</dbReference>
<dbReference type="EMBL" id="LUUK01000153">
    <property type="protein sequence ID" value="OAI19809.1"/>
    <property type="molecule type" value="Genomic_DNA"/>
</dbReference>
<accession>A0A177NRF8</accession>
<dbReference type="Gene3D" id="3.30.450.20">
    <property type="entry name" value="PAS domain"/>
    <property type="match status" value="1"/>
</dbReference>
<keyword evidence="3" id="KW-1185">Reference proteome</keyword>
<evidence type="ECO:0000313" key="3">
    <source>
        <dbReference type="Proteomes" id="UP000077628"/>
    </source>
</evidence>
<organism evidence="2 3">
    <name type="scientific">Methylomonas koyamae</name>
    <dbReference type="NCBI Taxonomy" id="702114"/>
    <lineage>
        <taxon>Bacteria</taxon>
        <taxon>Pseudomonadati</taxon>
        <taxon>Pseudomonadota</taxon>
        <taxon>Gammaproteobacteria</taxon>
        <taxon>Methylococcales</taxon>
        <taxon>Methylococcaceae</taxon>
        <taxon>Methylomonas</taxon>
    </lineage>
</organism>
<dbReference type="STRING" id="702114.A1355_03620"/>